<dbReference type="AlphaFoldDB" id="A0A1B9G5B8"/>
<accession>A0A1B9G5B8</accession>
<feature type="compositionally biased region" description="Polar residues" evidence="5">
    <location>
        <begin position="405"/>
        <end position="415"/>
    </location>
</feature>
<dbReference type="Proteomes" id="UP000092730">
    <property type="component" value="Chromosome 1"/>
</dbReference>
<dbReference type="KEGG" id="kbi:30208305"/>
<dbReference type="Gene3D" id="3.40.50.300">
    <property type="entry name" value="P-loop containing nucleotide triphosphate hydrolases"/>
    <property type="match status" value="1"/>
</dbReference>
<comment type="catalytic activity">
    <reaction evidence="4">
        <text>ATP + H2O = ADP + phosphate + H(+)</text>
        <dbReference type="Rhea" id="RHEA:13065"/>
        <dbReference type="ChEBI" id="CHEBI:15377"/>
        <dbReference type="ChEBI" id="CHEBI:15378"/>
        <dbReference type="ChEBI" id="CHEBI:30616"/>
        <dbReference type="ChEBI" id="CHEBI:43474"/>
        <dbReference type="ChEBI" id="CHEBI:456216"/>
        <dbReference type="EC" id="3.6.4.13"/>
    </reaction>
</comment>
<comment type="function">
    <text evidence="4">RNA helicase.</text>
</comment>
<dbReference type="VEuPathDB" id="FungiDB:I302_03906"/>
<dbReference type="InterPro" id="IPR027417">
    <property type="entry name" value="P-loop_NTPase"/>
</dbReference>
<dbReference type="InterPro" id="IPR014001">
    <property type="entry name" value="Helicase_ATP-bd"/>
</dbReference>
<feature type="region of interest" description="Disordered" evidence="5">
    <location>
        <begin position="364"/>
        <end position="391"/>
    </location>
</feature>
<evidence type="ECO:0000313" key="8">
    <source>
        <dbReference type="EMBL" id="WVW78576.1"/>
    </source>
</evidence>
<dbReference type="SMART" id="SM00487">
    <property type="entry name" value="DEXDc"/>
    <property type="match status" value="1"/>
</dbReference>
<dbReference type="PROSITE" id="PS51192">
    <property type="entry name" value="HELICASE_ATP_BIND_1"/>
    <property type="match status" value="1"/>
</dbReference>
<comment type="similarity">
    <text evidence="4">Belongs to the DEAD box helicase family.</text>
</comment>
<evidence type="ECO:0000256" key="5">
    <source>
        <dbReference type="SAM" id="MobiDB-lite"/>
    </source>
</evidence>
<reference evidence="7" key="3">
    <citation type="submission" date="2014-01" db="EMBL/GenBank/DDBJ databases">
        <title>Evolution of pathogenesis and genome organization in the Tremellales.</title>
        <authorList>
            <person name="Cuomo C."/>
            <person name="Litvintseva A."/>
            <person name="Heitman J."/>
            <person name="Chen Y."/>
            <person name="Sun S."/>
            <person name="Springer D."/>
            <person name="Dromer F."/>
            <person name="Young S."/>
            <person name="Zeng Q."/>
            <person name="Chapman S."/>
            <person name="Gujja S."/>
            <person name="Saif S."/>
            <person name="Birren B."/>
        </authorList>
    </citation>
    <scope>NUCLEOTIDE SEQUENCE</scope>
    <source>
        <strain evidence="7">CBS 10118</strain>
    </source>
</reference>
<dbReference type="EMBL" id="KI894020">
    <property type="protein sequence ID" value="OCF26227.1"/>
    <property type="molecule type" value="Genomic_DNA"/>
</dbReference>
<feature type="compositionally biased region" description="Basic and acidic residues" evidence="5">
    <location>
        <begin position="633"/>
        <end position="644"/>
    </location>
</feature>
<feature type="region of interest" description="Disordered" evidence="5">
    <location>
        <begin position="617"/>
        <end position="661"/>
    </location>
</feature>
<protein>
    <recommendedName>
        <fullName evidence="4">ATP-dependent RNA helicase</fullName>
        <ecNumber evidence="4">3.6.4.13</ecNumber>
    </recommendedName>
</protein>
<keyword evidence="3 4" id="KW-0067">ATP-binding</keyword>
<proteinExistence type="inferred from homology"/>
<reference evidence="8" key="2">
    <citation type="submission" date="2013-07" db="EMBL/GenBank/DDBJ databases">
        <authorList>
            <consortium name="The Broad Institute Genome Sequencing Platform"/>
            <person name="Cuomo C."/>
            <person name="Litvintseva A."/>
            <person name="Chen Y."/>
            <person name="Heitman J."/>
            <person name="Sun S."/>
            <person name="Springer D."/>
            <person name="Dromer F."/>
            <person name="Young S.K."/>
            <person name="Zeng Q."/>
            <person name="Gargeya S."/>
            <person name="Fitzgerald M."/>
            <person name="Abouelleil A."/>
            <person name="Alvarado L."/>
            <person name="Berlin A.M."/>
            <person name="Chapman S.B."/>
            <person name="Dewar J."/>
            <person name="Goldberg J."/>
            <person name="Griggs A."/>
            <person name="Gujja S."/>
            <person name="Hansen M."/>
            <person name="Howarth C."/>
            <person name="Imamovic A."/>
            <person name="Larimer J."/>
            <person name="McCowan C."/>
            <person name="Murphy C."/>
            <person name="Pearson M."/>
            <person name="Priest M."/>
            <person name="Roberts A."/>
            <person name="Saif S."/>
            <person name="Shea T."/>
            <person name="Sykes S."/>
            <person name="Wortman J."/>
            <person name="Nusbaum C."/>
            <person name="Birren B."/>
        </authorList>
    </citation>
    <scope>NUCLEOTIDE SEQUENCE</scope>
    <source>
        <strain evidence="8">CBS 10118</strain>
    </source>
</reference>
<dbReference type="GeneID" id="30208305"/>
<evidence type="ECO:0000259" key="6">
    <source>
        <dbReference type="PROSITE" id="PS51192"/>
    </source>
</evidence>
<comment type="domain">
    <text evidence="4">The Q motif is unique to and characteristic of the DEAD box family of RNA helicases and controls ATP binding and hydrolysis.</text>
</comment>
<dbReference type="STRING" id="1296100.A0A1B9G5B8"/>
<name>A0A1B9G5B8_9TREE</name>
<evidence type="ECO:0000256" key="3">
    <source>
        <dbReference type="ARBA" id="ARBA00022840"/>
    </source>
</evidence>
<evidence type="ECO:0000256" key="2">
    <source>
        <dbReference type="ARBA" id="ARBA00022801"/>
    </source>
</evidence>
<dbReference type="GO" id="GO:0003723">
    <property type="term" value="F:RNA binding"/>
    <property type="evidence" value="ECO:0007669"/>
    <property type="project" value="UniProtKB-UniRule"/>
</dbReference>
<keyword evidence="4" id="KW-0694">RNA-binding</keyword>
<dbReference type="Pfam" id="PF00270">
    <property type="entry name" value="DEAD"/>
    <property type="match status" value="1"/>
</dbReference>
<dbReference type="GO" id="GO:0005524">
    <property type="term" value="F:ATP binding"/>
    <property type="evidence" value="ECO:0007669"/>
    <property type="project" value="UniProtKB-UniRule"/>
</dbReference>
<keyword evidence="4" id="KW-0347">Helicase</keyword>
<evidence type="ECO:0000256" key="4">
    <source>
        <dbReference type="RuleBase" id="RU365068"/>
    </source>
</evidence>
<dbReference type="EMBL" id="CP144541">
    <property type="protein sequence ID" value="WVW78576.1"/>
    <property type="molecule type" value="Genomic_DNA"/>
</dbReference>
<evidence type="ECO:0000256" key="1">
    <source>
        <dbReference type="ARBA" id="ARBA00022741"/>
    </source>
</evidence>
<keyword evidence="1 4" id="KW-0547">Nucleotide-binding</keyword>
<reference evidence="7" key="1">
    <citation type="submission" date="2013-07" db="EMBL/GenBank/DDBJ databases">
        <title>The Genome Sequence of Cryptococcus bestiolae CBS10118.</title>
        <authorList>
            <consortium name="The Broad Institute Genome Sequencing Platform"/>
            <person name="Cuomo C."/>
            <person name="Litvintseva A."/>
            <person name="Chen Y."/>
            <person name="Heitman J."/>
            <person name="Sun S."/>
            <person name="Springer D."/>
            <person name="Dromer F."/>
            <person name="Young S.K."/>
            <person name="Zeng Q."/>
            <person name="Gargeya S."/>
            <person name="Fitzgerald M."/>
            <person name="Abouelleil A."/>
            <person name="Alvarado L."/>
            <person name="Berlin A.M."/>
            <person name="Chapman S.B."/>
            <person name="Dewar J."/>
            <person name="Goldberg J."/>
            <person name="Griggs A."/>
            <person name="Gujja S."/>
            <person name="Hansen M."/>
            <person name="Howarth C."/>
            <person name="Imamovic A."/>
            <person name="Larimer J."/>
            <person name="McCowan C."/>
            <person name="Murphy C."/>
            <person name="Pearson M."/>
            <person name="Priest M."/>
            <person name="Roberts A."/>
            <person name="Saif S."/>
            <person name="Shea T."/>
            <person name="Sykes S."/>
            <person name="Wortman J."/>
            <person name="Nusbaum C."/>
            <person name="Birren B."/>
        </authorList>
    </citation>
    <scope>NUCLEOTIDE SEQUENCE [LARGE SCALE GENOMIC DNA]</scope>
    <source>
        <strain evidence="7">CBS 10118</strain>
    </source>
</reference>
<evidence type="ECO:0000313" key="7">
    <source>
        <dbReference type="EMBL" id="OCF26227.1"/>
    </source>
</evidence>
<feature type="compositionally biased region" description="Basic and acidic residues" evidence="5">
    <location>
        <begin position="376"/>
        <end position="391"/>
    </location>
</feature>
<dbReference type="SUPFAM" id="SSF52540">
    <property type="entry name" value="P-loop containing nucleoside triphosphate hydrolases"/>
    <property type="match status" value="2"/>
</dbReference>
<organism evidence="7">
    <name type="scientific">Kwoniella bestiolae CBS 10118</name>
    <dbReference type="NCBI Taxonomy" id="1296100"/>
    <lineage>
        <taxon>Eukaryota</taxon>
        <taxon>Fungi</taxon>
        <taxon>Dikarya</taxon>
        <taxon>Basidiomycota</taxon>
        <taxon>Agaricomycotina</taxon>
        <taxon>Tremellomycetes</taxon>
        <taxon>Tremellales</taxon>
        <taxon>Cryptococcaceae</taxon>
        <taxon>Kwoniella</taxon>
    </lineage>
</organism>
<dbReference type="EC" id="3.6.4.13" evidence="4"/>
<dbReference type="GO" id="GO:0003724">
    <property type="term" value="F:RNA helicase activity"/>
    <property type="evidence" value="ECO:0007669"/>
    <property type="project" value="UniProtKB-EC"/>
</dbReference>
<sequence>MLCRACLKVGSSAVDRPTSSKIGARVFSRYLSTIRSPNVSSNILLVASTRTRVTERRGRTPAIPFRRYLTDGRVNSDAVSRWTELGISPALAERFIDSYPHIIQPTPAQKIFLLAVGAGKEVYLKDDMGRGKTLALALSAMNIALESPTDEDTKVIIIVPTPHLAQQTHAHLLNLSPVNQQTQNLFALIRTPPPHLNPTPKPPLPNEPILIATPTSLSNYSLSPSTLPSLRYIYLDEPEHLIGPIPSRSSTPQMLRSHPLFRHPPPIITVLNDLLNIQAARGRNREEGGVLDYSARRDGINTIWVSSGINKDLKRLIKMRGWVRRGMRGGDGVVDLDFTEGASEKLKSVRKRLLDAVQEKIVQTKPGNNLKEDDDVGGKSRGIHEQRKPEHYVLVIDPSDGSISSLDVHSPSSHISPEDEVEELQGSKRKIPDEMIETLSLIHATSPSKGYSLVLPPEGISLNNLSESLSELGIPSLILTPYNFNMTESELKELQDEEENGGSPLLLGTRSSIPGLHLPQLTTIYLLDGLDVRGLSRKQRKVGGVGDRVGWYTLVKGRLGRLGTDNTGHGRERQRVVSLVMGGTEDEKRLKDLFGGEARESGMKLSRWDMKGLEEAMEREFGGEEEGEEEGMTVDREKVEKLDGLADPAETEGAEKEGRKS</sequence>
<evidence type="ECO:0000313" key="9">
    <source>
        <dbReference type="Proteomes" id="UP000092730"/>
    </source>
</evidence>
<keyword evidence="9" id="KW-1185">Reference proteome</keyword>
<dbReference type="PANTHER" id="PTHR24031">
    <property type="entry name" value="RNA HELICASE"/>
    <property type="match status" value="1"/>
</dbReference>
<keyword evidence="2 4" id="KW-0378">Hydrolase</keyword>
<feature type="region of interest" description="Disordered" evidence="5">
    <location>
        <begin position="405"/>
        <end position="428"/>
    </location>
</feature>
<dbReference type="InterPro" id="IPR011545">
    <property type="entry name" value="DEAD/DEAH_box_helicase_dom"/>
</dbReference>
<gene>
    <name evidence="7" type="ORF">I302_03906</name>
    <name evidence="8" type="ORF">I302_100532</name>
</gene>
<dbReference type="GO" id="GO:0016787">
    <property type="term" value="F:hydrolase activity"/>
    <property type="evidence" value="ECO:0007669"/>
    <property type="project" value="UniProtKB-KW"/>
</dbReference>
<dbReference type="OrthoDB" id="10256233at2759"/>
<feature type="compositionally biased region" description="Acidic residues" evidence="5">
    <location>
        <begin position="623"/>
        <end position="632"/>
    </location>
</feature>
<dbReference type="RefSeq" id="XP_019047297.1">
    <property type="nucleotide sequence ID" value="XM_019190549.1"/>
</dbReference>
<reference evidence="8" key="4">
    <citation type="submission" date="2024-02" db="EMBL/GenBank/DDBJ databases">
        <title>Comparative genomics of Cryptococcus and Kwoniella reveals pathogenesis evolution and contrasting modes of karyotype evolution via chromosome fusion or intercentromeric recombination.</title>
        <authorList>
            <person name="Coelho M.A."/>
            <person name="David-Palma M."/>
            <person name="Shea T."/>
            <person name="Bowers K."/>
            <person name="McGinley-Smith S."/>
            <person name="Mohammad A.W."/>
            <person name="Gnirke A."/>
            <person name="Yurkov A.M."/>
            <person name="Nowrousian M."/>
            <person name="Sun S."/>
            <person name="Cuomo C.A."/>
            <person name="Heitman J."/>
        </authorList>
    </citation>
    <scope>NUCLEOTIDE SEQUENCE</scope>
    <source>
        <strain evidence="8">CBS 10118</strain>
    </source>
</reference>
<feature type="domain" description="Helicase ATP-binding" evidence="6">
    <location>
        <begin position="113"/>
        <end position="270"/>
    </location>
</feature>